<dbReference type="PANTHER" id="PTHR12546:SF33">
    <property type="entry name" value="SPERM VESICLE FUSION PROTEIN FER-1"/>
    <property type="match status" value="1"/>
</dbReference>
<keyword evidence="2" id="KW-0812">Transmembrane</keyword>
<organism evidence="8 9">
    <name type="scientific">Cymbomonas tetramitiformis</name>
    <dbReference type="NCBI Taxonomy" id="36881"/>
    <lineage>
        <taxon>Eukaryota</taxon>
        <taxon>Viridiplantae</taxon>
        <taxon>Chlorophyta</taxon>
        <taxon>Pyramimonadophyceae</taxon>
        <taxon>Pyramimonadales</taxon>
        <taxon>Pyramimonadaceae</taxon>
        <taxon>Cymbomonas</taxon>
    </lineage>
</organism>
<dbReference type="InterPro" id="IPR037721">
    <property type="entry name" value="Ferlin"/>
</dbReference>
<sequence>MVYNGLMHNATGPSGPSDSPVMVEADSADTKRKVEKINIDVMDSNTILSDVLIGSTELELGTVYASSPHHELWRQWIALASTGGIQGFIKLSVVVLAPGDEQIIHDEREDETADRDKEVDGISNVLMPVCAELEEYELKVMVHAAEGLPQMDDVALVTQGCDAYAQVSFGGTAEVKTKVLDSRNPVWAEELHMPVFLPALSDTIRIQAKSFHPMIRCPRVATAILALIP</sequence>
<protein>
    <recommendedName>
        <fullName evidence="7">C2 domain-containing protein</fullName>
    </recommendedName>
</protein>
<feature type="region of interest" description="Disordered" evidence="6">
    <location>
        <begin position="1"/>
        <end position="22"/>
    </location>
</feature>
<dbReference type="GO" id="GO:0016020">
    <property type="term" value="C:membrane"/>
    <property type="evidence" value="ECO:0007669"/>
    <property type="project" value="UniProtKB-SubCell"/>
</dbReference>
<evidence type="ECO:0000256" key="5">
    <source>
        <dbReference type="ARBA" id="ARBA00023136"/>
    </source>
</evidence>
<dbReference type="PROSITE" id="PS50004">
    <property type="entry name" value="C2"/>
    <property type="match status" value="1"/>
</dbReference>
<proteinExistence type="predicted"/>
<gene>
    <name evidence="8" type="ORF">CYMTET_3377</name>
</gene>
<dbReference type="SUPFAM" id="SSF49562">
    <property type="entry name" value="C2 domain (Calcium/lipid-binding domain, CaLB)"/>
    <property type="match status" value="2"/>
</dbReference>
<comment type="caution">
    <text evidence="8">The sequence shown here is derived from an EMBL/GenBank/DDBJ whole genome shotgun (WGS) entry which is preliminary data.</text>
</comment>
<dbReference type="EMBL" id="LGRX02000206">
    <property type="protein sequence ID" value="KAK3289189.1"/>
    <property type="molecule type" value="Genomic_DNA"/>
</dbReference>
<evidence type="ECO:0000313" key="8">
    <source>
        <dbReference type="EMBL" id="KAK3289189.1"/>
    </source>
</evidence>
<evidence type="ECO:0000313" key="9">
    <source>
        <dbReference type="Proteomes" id="UP001190700"/>
    </source>
</evidence>
<evidence type="ECO:0000256" key="6">
    <source>
        <dbReference type="SAM" id="MobiDB-lite"/>
    </source>
</evidence>
<reference evidence="8 9" key="1">
    <citation type="journal article" date="2015" name="Genome Biol. Evol.">
        <title>Comparative Genomics of a Bacterivorous Green Alga Reveals Evolutionary Causalities and Consequences of Phago-Mixotrophic Mode of Nutrition.</title>
        <authorList>
            <person name="Burns J.A."/>
            <person name="Paasch A."/>
            <person name="Narechania A."/>
            <person name="Kim E."/>
        </authorList>
    </citation>
    <scope>NUCLEOTIDE SEQUENCE [LARGE SCALE GENOMIC DNA]</scope>
    <source>
        <strain evidence="8 9">PLY_AMNH</strain>
    </source>
</reference>
<keyword evidence="9" id="KW-1185">Reference proteome</keyword>
<comment type="subcellular location">
    <subcellularLocation>
        <location evidence="1">Membrane</location>
        <topology evidence="1">Single-pass membrane protein</topology>
    </subcellularLocation>
</comment>
<name>A0AAE0LLL4_9CHLO</name>
<feature type="domain" description="C2" evidence="7">
    <location>
        <begin position="119"/>
        <end position="229"/>
    </location>
</feature>
<dbReference type="InterPro" id="IPR000008">
    <property type="entry name" value="C2_dom"/>
</dbReference>
<dbReference type="Pfam" id="PF00168">
    <property type="entry name" value="C2"/>
    <property type="match status" value="2"/>
</dbReference>
<dbReference type="InterPro" id="IPR035892">
    <property type="entry name" value="C2_domain_sf"/>
</dbReference>
<dbReference type="Gene3D" id="2.60.40.150">
    <property type="entry name" value="C2 domain"/>
    <property type="match status" value="2"/>
</dbReference>
<evidence type="ECO:0000259" key="7">
    <source>
        <dbReference type="PROSITE" id="PS50004"/>
    </source>
</evidence>
<evidence type="ECO:0000256" key="4">
    <source>
        <dbReference type="ARBA" id="ARBA00022989"/>
    </source>
</evidence>
<keyword evidence="4" id="KW-1133">Transmembrane helix</keyword>
<keyword evidence="5" id="KW-0472">Membrane</keyword>
<dbReference type="InterPro" id="IPR012968">
    <property type="entry name" value="FerIin_dom"/>
</dbReference>
<dbReference type="SMART" id="SM01202">
    <property type="entry name" value="FerI"/>
    <property type="match status" value="1"/>
</dbReference>
<dbReference type="Proteomes" id="UP001190700">
    <property type="component" value="Unassembled WGS sequence"/>
</dbReference>
<accession>A0AAE0LLL4</accession>
<evidence type="ECO:0000256" key="2">
    <source>
        <dbReference type="ARBA" id="ARBA00022692"/>
    </source>
</evidence>
<evidence type="ECO:0000256" key="3">
    <source>
        <dbReference type="ARBA" id="ARBA00022737"/>
    </source>
</evidence>
<keyword evidence="3" id="KW-0677">Repeat</keyword>
<dbReference type="AlphaFoldDB" id="A0AAE0LLL4"/>
<dbReference type="GO" id="GO:0007009">
    <property type="term" value="P:plasma membrane organization"/>
    <property type="evidence" value="ECO:0007669"/>
    <property type="project" value="TreeGrafter"/>
</dbReference>
<dbReference type="PANTHER" id="PTHR12546">
    <property type="entry name" value="FER-1-LIKE"/>
    <property type="match status" value="1"/>
</dbReference>
<evidence type="ECO:0000256" key="1">
    <source>
        <dbReference type="ARBA" id="ARBA00004167"/>
    </source>
</evidence>